<feature type="transmembrane region" description="Helical" evidence="6">
    <location>
        <begin position="518"/>
        <end position="538"/>
    </location>
</feature>
<feature type="transmembrane region" description="Helical" evidence="6">
    <location>
        <begin position="488"/>
        <end position="512"/>
    </location>
</feature>
<feature type="transmembrane region" description="Helical" evidence="6">
    <location>
        <begin position="20"/>
        <end position="41"/>
    </location>
</feature>
<feature type="transmembrane region" description="Helical" evidence="6">
    <location>
        <begin position="420"/>
        <end position="448"/>
    </location>
</feature>
<feature type="transmembrane region" description="Helical" evidence="6">
    <location>
        <begin position="82"/>
        <end position="101"/>
    </location>
</feature>
<evidence type="ECO:0000256" key="5">
    <source>
        <dbReference type="ARBA" id="ARBA00023136"/>
    </source>
</evidence>
<dbReference type="PANTHER" id="PTHR16172:SF41">
    <property type="entry name" value="MAJOR FACILITATOR SUPERFAMILY DOMAIN-CONTAINING PROTEIN 6-LIKE"/>
    <property type="match status" value="1"/>
</dbReference>
<accession>A0A210PHL6</accession>
<evidence type="ECO:0000313" key="8">
    <source>
        <dbReference type="EMBL" id="OWF35989.1"/>
    </source>
</evidence>
<feature type="transmembrane region" description="Helical" evidence="6">
    <location>
        <begin position="349"/>
        <end position="368"/>
    </location>
</feature>
<keyword evidence="9" id="KW-1185">Reference proteome</keyword>
<comment type="subcellular location">
    <subcellularLocation>
        <location evidence="1">Membrane</location>
        <topology evidence="1">Multi-pass membrane protein</topology>
    </subcellularLocation>
</comment>
<dbReference type="SUPFAM" id="SSF103473">
    <property type="entry name" value="MFS general substrate transporter"/>
    <property type="match status" value="1"/>
</dbReference>
<comment type="similarity">
    <text evidence="2">Belongs to the major facilitator superfamily. MFSD6 family.</text>
</comment>
<name>A0A210PHL6_MIZYE</name>
<reference evidence="8 9" key="1">
    <citation type="journal article" date="2017" name="Nat. Ecol. Evol.">
        <title>Scallop genome provides insights into evolution of bilaterian karyotype and development.</title>
        <authorList>
            <person name="Wang S."/>
            <person name="Zhang J."/>
            <person name="Jiao W."/>
            <person name="Li J."/>
            <person name="Xun X."/>
            <person name="Sun Y."/>
            <person name="Guo X."/>
            <person name="Huan P."/>
            <person name="Dong B."/>
            <person name="Zhang L."/>
            <person name="Hu X."/>
            <person name="Sun X."/>
            <person name="Wang J."/>
            <person name="Zhao C."/>
            <person name="Wang Y."/>
            <person name="Wang D."/>
            <person name="Huang X."/>
            <person name="Wang R."/>
            <person name="Lv J."/>
            <person name="Li Y."/>
            <person name="Zhang Z."/>
            <person name="Liu B."/>
            <person name="Lu W."/>
            <person name="Hui Y."/>
            <person name="Liang J."/>
            <person name="Zhou Z."/>
            <person name="Hou R."/>
            <person name="Li X."/>
            <person name="Liu Y."/>
            <person name="Li H."/>
            <person name="Ning X."/>
            <person name="Lin Y."/>
            <person name="Zhao L."/>
            <person name="Xing Q."/>
            <person name="Dou J."/>
            <person name="Li Y."/>
            <person name="Mao J."/>
            <person name="Guo H."/>
            <person name="Dou H."/>
            <person name="Li T."/>
            <person name="Mu C."/>
            <person name="Jiang W."/>
            <person name="Fu Q."/>
            <person name="Fu X."/>
            <person name="Miao Y."/>
            <person name="Liu J."/>
            <person name="Yu Q."/>
            <person name="Li R."/>
            <person name="Liao H."/>
            <person name="Li X."/>
            <person name="Kong Y."/>
            <person name="Jiang Z."/>
            <person name="Chourrout D."/>
            <person name="Li R."/>
            <person name="Bao Z."/>
        </authorList>
    </citation>
    <scope>NUCLEOTIDE SEQUENCE [LARGE SCALE GENOMIC DNA]</scope>
    <source>
        <strain evidence="8 9">PY_sf001</strain>
    </source>
</reference>
<feature type="transmembrane region" description="Helical" evidence="6">
    <location>
        <begin position="53"/>
        <end position="70"/>
    </location>
</feature>
<organism evidence="8 9">
    <name type="scientific">Mizuhopecten yessoensis</name>
    <name type="common">Japanese scallop</name>
    <name type="synonym">Patinopecten yessoensis</name>
    <dbReference type="NCBI Taxonomy" id="6573"/>
    <lineage>
        <taxon>Eukaryota</taxon>
        <taxon>Metazoa</taxon>
        <taxon>Spiralia</taxon>
        <taxon>Lophotrochozoa</taxon>
        <taxon>Mollusca</taxon>
        <taxon>Bivalvia</taxon>
        <taxon>Autobranchia</taxon>
        <taxon>Pteriomorphia</taxon>
        <taxon>Pectinida</taxon>
        <taxon>Pectinoidea</taxon>
        <taxon>Pectinidae</taxon>
        <taxon>Mizuhopecten</taxon>
    </lineage>
</organism>
<evidence type="ECO:0000256" key="6">
    <source>
        <dbReference type="SAM" id="Phobius"/>
    </source>
</evidence>
<dbReference type="OrthoDB" id="515887at2759"/>
<comment type="caution">
    <text evidence="8">The sequence shown here is derived from an EMBL/GenBank/DDBJ whole genome shotgun (WGS) entry which is preliminary data.</text>
</comment>
<dbReference type="Gene3D" id="1.20.1250.20">
    <property type="entry name" value="MFS general substrate transporter like domains"/>
    <property type="match status" value="3"/>
</dbReference>
<dbReference type="GO" id="GO:0016020">
    <property type="term" value="C:membrane"/>
    <property type="evidence" value="ECO:0007669"/>
    <property type="project" value="UniProtKB-SubCell"/>
</dbReference>
<evidence type="ECO:0000313" key="9">
    <source>
        <dbReference type="Proteomes" id="UP000242188"/>
    </source>
</evidence>
<feature type="transmembrane region" description="Helical" evidence="6">
    <location>
        <begin position="454"/>
        <end position="476"/>
    </location>
</feature>
<feature type="transmembrane region" description="Helical" evidence="6">
    <location>
        <begin position="550"/>
        <end position="570"/>
    </location>
</feature>
<keyword evidence="4 6" id="KW-1133">Transmembrane helix</keyword>
<feature type="domain" description="Major facilitator superfamily associated" evidence="7">
    <location>
        <begin position="19"/>
        <end position="581"/>
    </location>
</feature>
<evidence type="ECO:0000256" key="4">
    <source>
        <dbReference type="ARBA" id="ARBA00022989"/>
    </source>
</evidence>
<keyword evidence="3 6" id="KW-0812">Transmembrane</keyword>
<dbReference type="Proteomes" id="UP000242188">
    <property type="component" value="Unassembled WGS sequence"/>
</dbReference>
<dbReference type="Pfam" id="PF12832">
    <property type="entry name" value="MFS_1_like"/>
    <property type="match status" value="1"/>
</dbReference>
<proteinExistence type="inferred from homology"/>
<evidence type="ECO:0000256" key="2">
    <source>
        <dbReference type="ARBA" id="ARBA00005241"/>
    </source>
</evidence>
<dbReference type="PANTHER" id="PTHR16172">
    <property type="entry name" value="MAJOR FACILITATOR SUPERFAMILY DOMAIN-CONTAINING PROTEIN 6-LIKE"/>
    <property type="match status" value="1"/>
</dbReference>
<feature type="transmembrane region" description="Helical" evidence="6">
    <location>
        <begin position="306"/>
        <end position="328"/>
    </location>
</feature>
<sequence>MEDKKSKVKWNTINMGLLPIKAFFFLSLAGVGVLLPFIALYMKQIGLTTSQTGFIYGVMPFIGFFTRPIFGYISDRWKKHKLVLITCCVLTGIFYLLLLYVPHSQSGYIDVKTDIHCGQYSSYIRDCYHVNRTNSLTCPLSFDAYANLSKGIVQEKSLSVVGLKNSNDTGLYLQVGDSQGASGDSSCSFSCHYKTGDTFQTKACFTNQVDKLNKHCYDISVSLDKEPDLEFSLRNISNIISREVVQDQQIVGDLVCRDFDIKSVAYQEKPYWQMLCDRDVEMTCSMKCFGSKNKTCELKEWQNADLTIALFFVFFLFGNIFFAPIISIGDAMTYDILGDQRNQYGKQRLWGTLGFALFSITSSFLMEFMSTDPAKADFTASFYLFLVLFLLTGVSVLRISLSEDVSCSSSFSDVCKLFRYAKVMIFLGVVLYFGLLTGVIETFLYWYLSGVDGYITLIPGLCLLVSCFVETPVLFLSGYIIKRIGHLFCLYIVFGAYALRFFFYSLLTNAWYVLPVEVLHSITFGLMWATSTSYASIISPPGMSATVQGIIGGLHFGFGKGIGSIVTGQIVEPLGFVWTFRLYSFISVGFLILYIIINRLCLKQSTFDQTKEAQDNAEEATITNDGNMEVGQNLLSDQEKHEMEPL</sequence>
<dbReference type="CDD" id="cd17335">
    <property type="entry name" value="MFS_MFSD6"/>
    <property type="match status" value="1"/>
</dbReference>
<evidence type="ECO:0000256" key="3">
    <source>
        <dbReference type="ARBA" id="ARBA00022692"/>
    </source>
</evidence>
<protein>
    <submittedName>
        <fullName evidence="8">Major facilitator superfamily domain-containing protein 6</fullName>
    </submittedName>
</protein>
<feature type="transmembrane region" description="Helical" evidence="6">
    <location>
        <begin position="380"/>
        <end position="399"/>
    </location>
</feature>
<gene>
    <name evidence="8" type="ORF">KP79_PYT13175</name>
</gene>
<evidence type="ECO:0000259" key="7">
    <source>
        <dbReference type="Pfam" id="PF12832"/>
    </source>
</evidence>
<dbReference type="InterPro" id="IPR051717">
    <property type="entry name" value="MFS_MFSD6"/>
</dbReference>
<dbReference type="EMBL" id="NEDP02076690">
    <property type="protein sequence ID" value="OWF35989.1"/>
    <property type="molecule type" value="Genomic_DNA"/>
</dbReference>
<evidence type="ECO:0000256" key="1">
    <source>
        <dbReference type="ARBA" id="ARBA00004141"/>
    </source>
</evidence>
<dbReference type="AlphaFoldDB" id="A0A210PHL6"/>
<keyword evidence="5 6" id="KW-0472">Membrane</keyword>
<feature type="transmembrane region" description="Helical" evidence="6">
    <location>
        <begin position="576"/>
        <end position="597"/>
    </location>
</feature>
<dbReference type="InterPro" id="IPR024989">
    <property type="entry name" value="MFS_assoc_dom"/>
</dbReference>
<dbReference type="InterPro" id="IPR036259">
    <property type="entry name" value="MFS_trans_sf"/>
</dbReference>